<dbReference type="SUPFAM" id="SSF46785">
    <property type="entry name" value="Winged helix' DNA-binding domain"/>
    <property type="match status" value="1"/>
</dbReference>
<dbReference type="Gene3D" id="1.10.10.10">
    <property type="entry name" value="Winged helix-like DNA-binding domain superfamily/Winged helix DNA-binding domain"/>
    <property type="match status" value="1"/>
</dbReference>
<dbReference type="RefSeq" id="WP_122228207.1">
    <property type="nucleotide sequence ID" value="NZ_RDQO01000002.1"/>
</dbReference>
<dbReference type="PANTHER" id="PTHR30537:SF3">
    <property type="entry name" value="TRANSCRIPTIONAL REGULATORY PROTEIN"/>
    <property type="match status" value="1"/>
</dbReference>
<keyword evidence="7" id="KW-1185">Reference proteome</keyword>
<dbReference type="InterPro" id="IPR000847">
    <property type="entry name" value="LysR_HTH_N"/>
</dbReference>
<dbReference type="PROSITE" id="PS50931">
    <property type="entry name" value="HTH_LYSR"/>
    <property type="match status" value="1"/>
</dbReference>
<dbReference type="Pfam" id="PF00126">
    <property type="entry name" value="HTH_1"/>
    <property type="match status" value="1"/>
</dbReference>
<organism evidence="6 7">
    <name type="scientific">Corticibacter populi</name>
    <dbReference type="NCBI Taxonomy" id="1550736"/>
    <lineage>
        <taxon>Bacteria</taxon>
        <taxon>Pseudomonadati</taxon>
        <taxon>Pseudomonadota</taxon>
        <taxon>Betaproteobacteria</taxon>
        <taxon>Burkholderiales</taxon>
        <taxon>Comamonadaceae</taxon>
        <taxon>Corticibacter</taxon>
    </lineage>
</organism>
<dbReference type="InterPro" id="IPR036388">
    <property type="entry name" value="WH-like_DNA-bd_sf"/>
</dbReference>
<evidence type="ECO:0000256" key="3">
    <source>
        <dbReference type="ARBA" id="ARBA00023125"/>
    </source>
</evidence>
<sequence>MDFKRISWDDLRVFLEVGRNRTLSAAARQLGLDDSTVSRRIAQLEYRLGEALLERDHQGARPTARGVQLLEHVREMERGMLALAEDMEDPALPTGKVRLASMEGISTLYLSGQFTELRRRHPQLLIELVTSSNMVHVNRREADLLITFFPLEARGLEVMPVGEFRLHLYAAPAYLAQKGTPRSLEALSSHAFVSYIDDLVQLDTVRWLQETIAEPQVVFQSTSMLSQMFAAASGAGLVMLPEFARAEQLYGLVRVLEQEIQTKRTLWLSVHRDLQYMRRVKTVIGFLREIFNRDYPCPPGVLPMD</sequence>
<keyword evidence="2" id="KW-0805">Transcription regulation</keyword>
<evidence type="ECO:0000259" key="5">
    <source>
        <dbReference type="PROSITE" id="PS50931"/>
    </source>
</evidence>
<dbReference type="InterPro" id="IPR058163">
    <property type="entry name" value="LysR-type_TF_proteobact-type"/>
</dbReference>
<dbReference type="InterPro" id="IPR005119">
    <property type="entry name" value="LysR_subst-bd"/>
</dbReference>
<dbReference type="PANTHER" id="PTHR30537">
    <property type="entry name" value="HTH-TYPE TRANSCRIPTIONAL REGULATOR"/>
    <property type="match status" value="1"/>
</dbReference>
<dbReference type="GO" id="GO:0043565">
    <property type="term" value="F:sequence-specific DNA binding"/>
    <property type="evidence" value="ECO:0007669"/>
    <property type="project" value="TreeGrafter"/>
</dbReference>
<evidence type="ECO:0000313" key="7">
    <source>
        <dbReference type="Proteomes" id="UP000278006"/>
    </source>
</evidence>
<dbReference type="GO" id="GO:0006351">
    <property type="term" value="P:DNA-templated transcription"/>
    <property type="evidence" value="ECO:0007669"/>
    <property type="project" value="TreeGrafter"/>
</dbReference>
<dbReference type="Proteomes" id="UP000278006">
    <property type="component" value="Unassembled WGS sequence"/>
</dbReference>
<dbReference type="OrthoDB" id="9072091at2"/>
<comment type="similarity">
    <text evidence="1">Belongs to the LysR transcriptional regulatory family.</text>
</comment>
<evidence type="ECO:0000256" key="4">
    <source>
        <dbReference type="ARBA" id="ARBA00023163"/>
    </source>
</evidence>
<protein>
    <submittedName>
        <fullName evidence="6">LysR family transcriptional regulator</fullName>
    </submittedName>
</protein>
<accession>A0A3M6QU96</accession>
<dbReference type="EMBL" id="RDQO01000002">
    <property type="protein sequence ID" value="RMX06605.1"/>
    <property type="molecule type" value="Genomic_DNA"/>
</dbReference>
<evidence type="ECO:0000313" key="6">
    <source>
        <dbReference type="EMBL" id="RMX06605.1"/>
    </source>
</evidence>
<dbReference type="Pfam" id="PF03466">
    <property type="entry name" value="LysR_substrate"/>
    <property type="match status" value="1"/>
</dbReference>
<dbReference type="AlphaFoldDB" id="A0A3M6QU96"/>
<dbReference type="SUPFAM" id="SSF53850">
    <property type="entry name" value="Periplasmic binding protein-like II"/>
    <property type="match status" value="1"/>
</dbReference>
<gene>
    <name evidence="6" type="ORF">D8I35_08820</name>
</gene>
<name>A0A3M6QU96_9BURK</name>
<evidence type="ECO:0000256" key="1">
    <source>
        <dbReference type="ARBA" id="ARBA00009437"/>
    </source>
</evidence>
<feature type="domain" description="HTH lysR-type" evidence="5">
    <location>
        <begin position="6"/>
        <end position="63"/>
    </location>
</feature>
<proteinExistence type="inferred from homology"/>
<keyword evidence="4" id="KW-0804">Transcription</keyword>
<evidence type="ECO:0000256" key="2">
    <source>
        <dbReference type="ARBA" id="ARBA00023015"/>
    </source>
</evidence>
<keyword evidence="3" id="KW-0238">DNA-binding</keyword>
<comment type="caution">
    <text evidence="6">The sequence shown here is derived from an EMBL/GenBank/DDBJ whole genome shotgun (WGS) entry which is preliminary data.</text>
</comment>
<dbReference type="InterPro" id="IPR036390">
    <property type="entry name" value="WH_DNA-bd_sf"/>
</dbReference>
<reference evidence="6 7" key="1">
    <citation type="submission" date="2018-10" db="EMBL/GenBank/DDBJ databases">
        <title>Draft genome of Cortibacter populi DSM10536.</title>
        <authorList>
            <person name="Bernier A.-M."/>
            <person name="Bernard K."/>
        </authorList>
    </citation>
    <scope>NUCLEOTIDE SEQUENCE [LARGE SCALE GENOMIC DNA]</scope>
    <source>
        <strain evidence="6 7">DSM 105136</strain>
    </source>
</reference>
<dbReference type="GO" id="GO:0003700">
    <property type="term" value="F:DNA-binding transcription factor activity"/>
    <property type="evidence" value="ECO:0007669"/>
    <property type="project" value="InterPro"/>
</dbReference>
<dbReference type="Gene3D" id="3.40.190.290">
    <property type="match status" value="1"/>
</dbReference>